<dbReference type="Gene3D" id="1.25.10.90">
    <property type="match status" value="1"/>
</dbReference>
<reference evidence="1 2" key="1">
    <citation type="journal article" date="2022" name="Int. J. Syst. Evol. Microbiol.">
        <title>Prevotella herbatica sp. nov., a plant polysaccharide-decomposing anaerobic bacterium isolated from a methanogenic reactor.</title>
        <authorList>
            <person name="Uek A."/>
            <person name="Tonouchi A."/>
            <person name="Kaku N."/>
            <person name="Ueki K."/>
        </authorList>
    </citation>
    <scope>NUCLEOTIDE SEQUENCE [LARGE SCALE GENOMIC DNA]</scope>
    <source>
        <strain evidence="1 2">WR041</strain>
    </source>
</reference>
<keyword evidence="2" id="KW-1185">Reference proteome</keyword>
<dbReference type="SUPFAM" id="SSF48371">
    <property type="entry name" value="ARM repeat"/>
    <property type="match status" value="1"/>
</dbReference>
<protein>
    <submittedName>
        <fullName evidence="1">Peptidase</fullName>
    </submittedName>
</protein>
<organism evidence="1 2">
    <name type="scientific">Prevotella herbatica</name>
    <dbReference type="NCBI Taxonomy" id="2801997"/>
    <lineage>
        <taxon>Bacteria</taxon>
        <taxon>Pseudomonadati</taxon>
        <taxon>Bacteroidota</taxon>
        <taxon>Bacteroidia</taxon>
        <taxon>Bacteroidales</taxon>
        <taxon>Prevotellaceae</taxon>
        <taxon>Prevotella</taxon>
    </lineage>
</organism>
<dbReference type="InterPro" id="IPR016024">
    <property type="entry name" value="ARM-type_fold"/>
</dbReference>
<evidence type="ECO:0000313" key="1">
    <source>
        <dbReference type="EMBL" id="BCS86653.1"/>
    </source>
</evidence>
<evidence type="ECO:0000313" key="2">
    <source>
        <dbReference type="Proteomes" id="UP001319045"/>
    </source>
</evidence>
<dbReference type="InterPro" id="IPR014825">
    <property type="entry name" value="DNA_alkylation"/>
</dbReference>
<dbReference type="RefSeq" id="WP_207154221.1">
    <property type="nucleotide sequence ID" value="NZ_AP024484.1"/>
</dbReference>
<name>A0ABM7P1L1_9BACT</name>
<sequence length="207" mass="23603">MNSINMETNDKLKNIKQSFRLVMNGPASQSMREKGLNYKINWGVPFTTLRDMAAEYGKDYDLAIALFKENIRECKILATMIMPVDKFEADLADLWMEQTDNQELAEMLAFNLLQHTPYAPAVAYKWIALDNNVYQICGYSILSRLFMNGQEPNDRGMDEYLDQVAVALRAENTGLKHTALNSVMRFVELGDTFEKAARVTLKGIVEI</sequence>
<proteinExistence type="predicted"/>
<dbReference type="PANTHER" id="PTHR41291">
    <property type="entry name" value="DNA ALKYLATION REPAIR PROTEIN"/>
    <property type="match status" value="1"/>
</dbReference>
<dbReference type="Pfam" id="PF08713">
    <property type="entry name" value="DNA_alkylation"/>
    <property type="match status" value="1"/>
</dbReference>
<dbReference type="Proteomes" id="UP001319045">
    <property type="component" value="Chromosome"/>
</dbReference>
<dbReference type="EMBL" id="AP024484">
    <property type="protein sequence ID" value="BCS86653.1"/>
    <property type="molecule type" value="Genomic_DNA"/>
</dbReference>
<gene>
    <name evidence="1" type="ORF">prwr041_25460</name>
</gene>
<accession>A0ABM7P1L1</accession>
<dbReference type="PANTHER" id="PTHR41291:SF1">
    <property type="entry name" value="DNA ALKYLATION REPAIR PROTEIN"/>
    <property type="match status" value="1"/>
</dbReference>